<evidence type="ECO:0000313" key="7">
    <source>
        <dbReference type="Proteomes" id="UP000633219"/>
    </source>
</evidence>
<dbReference type="InterPro" id="IPR050595">
    <property type="entry name" value="Bact_response_regulator"/>
</dbReference>
<evidence type="ECO:0000313" key="6">
    <source>
        <dbReference type="EMBL" id="MBL0372399.1"/>
    </source>
</evidence>
<evidence type="ECO:0000256" key="1">
    <source>
        <dbReference type="ARBA" id="ARBA00022553"/>
    </source>
</evidence>
<dbReference type="Gene3D" id="3.40.50.2300">
    <property type="match status" value="1"/>
</dbReference>
<keyword evidence="7" id="KW-1185">Reference proteome</keyword>
<dbReference type="InterPro" id="IPR001789">
    <property type="entry name" value="Sig_transdc_resp-reg_receiver"/>
</dbReference>
<gene>
    <name evidence="6" type="ORF">JJB09_10200</name>
</gene>
<dbReference type="SUPFAM" id="SSF52172">
    <property type="entry name" value="CheY-like"/>
    <property type="match status" value="1"/>
</dbReference>
<evidence type="ECO:0000259" key="5">
    <source>
        <dbReference type="PROSITE" id="PS50110"/>
    </source>
</evidence>
<dbReference type="PANTHER" id="PTHR44591">
    <property type="entry name" value="STRESS RESPONSE REGULATOR PROTEIN 1"/>
    <property type="match status" value="1"/>
</dbReference>
<dbReference type="InterPro" id="IPR011006">
    <property type="entry name" value="CheY-like_superfamily"/>
</dbReference>
<dbReference type="AlphaFoldDB" id="A0A937CNU6"/>
<dbReference type="PANTHER" id="PTHR44591:SF3">
    <property type="entry name" value="RESPONSE REGULATORY DOMAIN-CONTAINING PROTEIN"/>
    <property type="match status" value="1"/>
</dbReference>
<dbReference type="RefSeq" id="WP_201657057.1">
    <property type="nucleotide sequence ID" value="NZ_JAEQNC010000005.1"/>
</dbReference>
<evidence type="ECO:0000256" key="3">
    <source>
        <dbReference type="ARBA" id="ARBA00023163"/>
    </source>
</evidence>
<feature type="domain" description="Response regulatory" evidence="5">
    <location>
        <begin position="3"/>
        <end position="117"/>
    </location>
</feature>
<sequence length="122" mass="12729">MPNVLIADESDAIRTIGALILTGLGFNVSESSGALDVFARCEADLPDVLVIDSALHGALDVIRNIRALPNGNAVHIFYSVAKADLRILMEAKLAGASDVLLKPFDRKVLSAVFANIAASAAA</sequence>
<dbReference type="SMART" id="SM00448">
    <property type="entry name" value="REC"/>
    <property type="match status" value="1"/>
</dbReference>
<organism evidence="6 7">
    <name type="scientific">Rhizobium setariae</name>
    <dbReference type="NCBI Taxonomy" id="2801340"/>
    <lineage>
        <taxon>Bacteria</taxon>
        <taxon>Pseudomonadati</taxon>
        <taxon>Pseudomonadota</taxon>
        <taxon>Alphaproteobacteria</taxon>
        <taxon>Hyphomicrobiales</taxon>
        <taxon>Rhizobiaceae</taxon>
        <taxon>Rhizobium/Agrobacterium group</taxon>
        <taxon>Rhizobium</taxon>
    </lineage>
</organism>
<dbReference type="CDD" id="cd00156">
    <property type="entry name" value="REC"/>
    <property type="match status" value="1"/>
</dbReference>
<keyword evidence="3" id="KW-0804">Transcription</keyword>
<dbReference type="Pfam" id="PF00072">
    <property type="entry name" value="Response_reg"/>
    <property type="match status" value="1"/>
</dbReference>
<name>A0A937CNU6_9HYPH</name>
<keyword evidence="1 4" id="KW-0597">Phosphoprotein</keyword>
<proteinExistence type="predicted"/>
<dbReference type="Proteomes" id="UP000633219">
    <property type="component" value="Unassembled WGS sequence"/>
</dbReference>
<dbReference type="GO" id="GO:0000160">
    <property type="term" value="P:phosphorelay signal transduction system"/>
    <property type="evidence" value="ECO:0007669"/>
    <property type="project" value="InterPro"/>
</dbReference>
<evidence type="ECO:0000256" key="2">
    <source>
        <dbReference type="ARBA" id="ARBA00023015"/>
    </source>
</evidence>
<keyword evidence="2" id="KW-0805">Transcription regulation</keyword>
<dbReference type="PROSITE" id="PS50110">
    <property type="entry name" value="RESPONSE_REGULATORY"/>
    <property type="match status" value="1"/>
</dbReference>
<dbReference type="EMBL" id="JAEQNC010000005">
    <property type="protein sequence ID" value="MBL0372399.1"/>
    <property type="molecule type" value="Genomic_DNA"/>
</dbReference>
<accession>A0A937CNU6</accession>
<reference evidence="6" key="1">
    <citation type="submission" date="2021-01" db="EMBL/GenBank/DDBJ databases">
        <title>Rhizobium sp. strain KVB221 16S ribosomal RNA gene Genome sequencing and assembly.</title>
        <authorList>
            <person name="Kang M."/>
        </authorList>
    </citation>
    <scope>NUCLEOTIDE SEQUENCE</scope>
    <source>
        <strain evidence="6">KVB221</strain>
    </source>
</reference>
<comment type="caution">
    <text evidence="6">The sequence shown here is derived from an EMBL/GenBank/DDBJ whole genome shotgun (WGS) entry which is preliminary data.</text>
</comment>
<feature type="modified residue" description="4-aspartylphosphate" evidence="4">
    <location>
        <position position="52"/>
    </location>
</feature>
<protein>
    <submittedName>
        <fullName evidence="6">Response regulator</fullName>
    </submittedName>
</protein>
<evidence type="ECO:0000256" key="4">
    <source>
        <dbReference type="PROSITE-ProRule" id="PRU00169"/>
    </source>
</evidence>